<sequence length="82" mass="9521">MPWTELPFVEKEITFDKESIFGIDSTSPLSGAYKRYGSQSMVAYELRRRFLCAKELGLIGEIEFQEHRWAFSKASRLGKIEL</sequence>
<evidence type="ECO:0000313" key="1">
    <source>
        <dbReference type="EMBL" id="GBM98735.1"/>
    </source>
</evidence>
<dbReference type="EMBL" id="BGPR01004352">
    <property type="protein sequence ID" value="GBM98735.1"/>
    <property type="molecule type" value="Genomic_DNA"/>
</dbReference>
<gene>
    <name evidence="1" type="ORF">AVEN_79234_1</name>
</gene>
<dbReference type="Proteomes" id="UP000499080">
    <property type="component" value="Unassembled WGS sequence"/>
</dbReference>
<name>A0A4Y2KAK1_ARAVE</name>
<keyword evidence="2" id="KW-1185">Reference proteome</keyword>
<organism evidence="1 2">
    <name type="scientific">Araneus ventricosus</name>
    <name type="common">Orbweaver spider</name>
    <name type="synonym">Epeira ventricosa</name>
    <dbReference type="NCBI Taxonomy" id="182803"/>
    <lineage>
        <taxon>Eukaryota</taxon>
        <taxon>Metazoa</taxon>
        <taxon>Ecdysozoa</taxon>
        <taxon>Arthropoda</taxon>
        <taxon>Chelicerata</taxon>
        <taxon>Arachnida</taxon>
        <taxon>Araneae</taxon>
        <taxon>Araneomorphae</taxon>
        <taxon>Entelegynae</taxon>
        <taxon>Araneoidea</taxon>
        <taxon>Araneidae</taxon>
        <taxon>Araneus</taxon>
    </lineage>
</organism>
<dbReference type="AlphaFoldDB" id="A0A4Y2KAK1"/>
<evidence type="ECO:0000313" key="2">
    <source>
        <dbReference type="Proteomes" id="UP000499080"/>
    </source>
</evidence>
<proteinExistence type="predicted"/>
<accession>A0A4Y2KAK1</accession>
<reference evidence="1 2" key="1">
    <citation type="journal article" date="2019" name="Sci. Rep.">
        <title>Orb-weaving spider Araneus ventricosus genome elucidates the spidroin gene catalogue.</title>
        <authorList>
            <person name="Kono N."/>
            <person name="Nakamura H."/>
            <person name="Ohtoshi R."/>
            <person name="Moran D.A.P."/>
            <person name="Shinohara A."/>
            <person name="Yoshida Y."/>
            <person name="Fujiwara M."/>
            <person name="Mori M."/>
            <person name="Tomita M."/>
            <person name="Arakawa K."/>
        </authorList>
    </citation>
    <scope>NUCLEOTIDE SEQUENCE [LARGE SCALE GENOMIC DNA]</scope>
</reference>
<protein>
    <submittedName>
        <fullName evidence="1">Uncharacterized protein</fullName>
    </submittedName>
</protein>
<comment type="caution">
    <text evidence="1">The sequence shown here is derived from an EMBL/GenBank/DDBJ whole genome shotgun (WGS) entry which is preliminary data.</text>
</comment>